<dbReference type="PANTHER" id="PTHR36508:SF1">
    <property type="entry name" value="PROTEIN SLYX"/>
    <property type="match status" value="1"/>
</dbReference>
<dbReference type="AlphaFoldDB" id="A0A1Z3N838"/>
<evidence type="ECO:0000313" key="2">
    <source>
        <dbReference type="Proteomes" id="UP000197003"/>
    </source>
</evidence>
<dbReference type="RefSeq" id="WP_088565136.1">
    <property type="nucleotide sequence ID" value="NZ_CP020946.1"/>
</dbReference>
<dbReference type="Proteomes" id="UP000197003">
    <property type="component" value="Chromosome"/>
</dbReference>
<gene>
    <name evidence="1" type="ORF">B9G79_08480</name>
</gene>
<dbReference type="Pfam" id="PF04102">
    <property type="entry name" value="SlyX"/>
    <property type="match status" value="1"/>
</dbReference>
<organism evidence="1 2">
    <name type="scientific">Bdellovibrio bacteriovorus</name>
    <dbReference type="NCBI Taxonomy" id="959"/>
    <lineage>
        <taxon>Bacteria</taxon>
        <taxon>Pseudomonadati</taxon>
        <taxon>Bdellovibrionota</taxon>
        <taxon>Bdellovibrionia</taxon>
        <taxon>Bdellovibrionales</taxon>
        <taxon>Pseudobdellovibrionaceae</taxon>
        <taxon>Bdellovibrio</taxon>
    </lineage>
</organism>
<dbReference type="Gene3D" id="1.20.5.300">
    <property type="match status" value="1"/>
</dbReference>
<dbReference type="PANTHER" id="PTHR36508">
    <property type="entry name" value="PROTEIN SLYX"/>
    <property type="match status" value="1"/>
</dbReference>
<evidence type="ECO:0000313" key="1">
    <source>
        <dbReference type="EMBL" id="ASD63607.1"/>
    </source>
</evidence>
<reference evidence="1 2" key="1">
    <citation type="submission" date="2017-04" db="EMBL/GenBank/DDBJ databases">
        <title>Whole genome sequence of Bdellovibrio bacteriovorus strain SSB218315.</title>
        <authorList>
            <person name="Oyedara O."/>
            <person name="Rodriguez-Perez M.A."/>
        </authorList>
    </citation>
    <scope>NUCLEOTIDE SEQUENCE [LARGE SCALE GENOMIC DNA]</scope>
    <source>
        <strain evidence="1 2">SSB218315</strain>
    </source>
</reference>
<name>A0A1Z3N838_BDEBC</name>
<accession>A0A1Z3N838</accession>
<proteinExistence type="predicted"/>
<sequence length="68" mass="8042">MSEERFVDLEIKLTHQEQKLEELHHVLYEQQKTIDKLETLLQGLTSRLKEVLGTEGDEIRGNEKPPHY</sequence>
<dbReference type="OrthoDB" id="5296349at2"/>
<protein>
    <submittedName>
        <fullName evidence="1">SlyX protein</fullName>
    </submittedName>
</protein>
<dbReference type="EMBL" id="CP020946">
    <property type="protein sequence ID" value="ASD63607.1"/>
    <property type="molecule type" value="Genomic_DNA"/>
</dbReference>
<dbReference type="InterPro" id="IPR007236">
    <property type="entry name" value="SlyX"/>
</dbReference>